<dbReference type="Proteomes" id="UP001320170">
    <property type="component" value="Unassembled WGS sequence"/>
</dbReference>
<name>A0ABS8WYP6_9GAMM</name>
<dbReference type="SUPFAM" id="SSF48403">
    <property type="entry name" value="Ankyrin repeat"/>
    <property type="match status" value="2"/>
</dbReference>
<dbReference type="EMBL" id="JAJTND010000001">
    <property type="protein sequence ID" value="MCE3530839.1"/>
    <property type="molecule type" value="Genomic_DNA"/>
</dbReference>
<dbReference type="InterPro" id="IPR036770">
    <property type="entry name" value="Ankyrin_rpt-contain_sf"/>
</dbReference>
<evidence type="ECO:0000313" key="2">
    <source>
        <dbReference type="EMBL" id="MCE3530839.1"/>
    </source>
</evidence>
<dbReference type="InterPro" id="IPR052050">
    <property type="entry name" value="SecEffector_AnkRepeat"/>
</dbReference>
<gene>
    <name evidence="2" type="ORF">LXO92_00430</name>
</gene>
<dbReference type="PANTHER" id="PTHR46586">
    <property type="entry name" value="ANKYRIN REPEAT-CONTAINING PROTEIN"/>
    <property type="match status" value="1"/>
</dbReference>
<organism evidence="2 3">
    <name type="scientific">Legionella resiliens</name>
    <dbReference type="NCBI Taxonomy" id="2905958"/>
    <lineage>
        <taxon>Bacteria</taxon>
        <taxon>Pseudomonadati</taxon>
        <taxon>Pseudomonadota</taxon>
        <taxon>Gammaproteobacteria</taxon>
        <taxon>Legionellales</taxon>
        <taxon>Legionellaceae</taxon>
        <taxon>Legionella</taxon>
    </lineage>
</organism>
<dbReference type="Gene3D" id="1.25.40.20">
    <property type="entry name" value="Ankyrin repeat-containing domain"/>
    <property type="match status" value="2"/>
</dbReference>
<protein>
    <submittedName>
        <fullName evidence="2">Ankyrin repeat domain-containing protein</fullName>
    </submittedName>
</protein>
<accession>A0ABS8WYP6</accession>
<dbReference type="PANTHER" id="PTHR46586:SF3">
    <property type="entry name" value="ANKYRIN REPEAT-CONTAINING PROTEIN"/>
    <property type="match status" value="1"/>
</dbReference>
<evidence type="ECO:0000313" key="3">
    <source>
        <dbReference type="Proteomes" id="UP001320170"/>
    </source>
</evidence>
<evidence type="ECO:0000256" key="1">
    <source>
        <dbReference type="SAM" id="MobiDB-lite"/>
    </source>
</evidence>
<feature type="compositionally biased region" description="Polar residues" evidence="1">
    <location>
        <begin position="1029"/>
        <end position="1044"/>
    </location>
</feature>
<keyword evidence="3" id="KW-1185">Reference proteome</keyword>
<comment type="caution">
    <text evidence="2">The sequence shown here is derived from an EMBL/GenBank/DDBJ whole genome shotgun (WGS) entry which is preliminary data.</text>
</comment>
<feature type="region of interest" description="Disordered" evidence="1">
    <location>
        <begin position="1021"/>
        <end position="1051"/>
    </location>
</feature>
<reference evidence="2 3" key="1">
    <citation type="journal article" date="2024" name="Pathogens">
        <title>Characterization of a Novel Species of Legionella Isolated from a Healthcare Facility: Legionella resiliens sp. nov.</title>
        <authorList>
            <person name="Cristino S."/>
            <person name="Pascale M.R."/>
            <person name="Marino F."/>
            <person name="Derelitto C."/>
            <person name="Salaris S."/>
            <person name="Orsini M."/>
            <person name="Squarzoni S."/>
            <person name="Grottola A."/>
            <person name="Girolamini L."/>
        </authorList>
    </citation>
    <scope>NUCLEOTIDE SEQUENCE [LARGE SCALE GENOMIC DNA]</scope>
    <source>
        <strain evidence="2 3">8cVS16</strain>
    </source>
</reference>
<dbReference type="RefSeq" id="WP_182350791.1">
    <property type="nucleotide sequence ID" value="NZ_JAJSPM010000001.1"/>
</dbReference>
<sequence>MIISDLFNWFQGDEESLHLANEHLSQSLLKSEQSQAQKTNRILLSEIRVAKFNGLESSDALSKLEKHILFMDYLEFCNQQFTEDPTNSLFLITLKYLLLKAQKEELHLNAKLHELFVTLLQEDRENTLSFYQKNKPIFKNHPEIQKRVELGLREQKRDEAVKRVEGHLDHLSKQLSNQKNPLGIIGLCREWVSDIEQFAALILWLLQRHVSTKQILQTYLLHDFLKYHLFTLHSEDSEVFHLYALLSRFPEAKTLVEAAQQTGSDERGFQHYALNGILSEKELQSIPPKPHALKFSLSTANFWALHELFGLTFLTAAVIASEGHKNLKWREALRQTLNSPEMVTKEISGLINTIAHESPPQTLENLAALIDDHTAQLLLSRNEGSVFYLLPYKPKLFEFINEKNITEFIRHITLRHTSEPEIISQLMALFSMLPKKRNPMAQLVFHAIIDNLAQHPLLLDDEKLLRQLRKYPDCKLILSQQSEKIKKHVYDCIIEQAAKSPFSCDNYHIIEDIWVDATRKLTVFDLISPQAKFNLNHKYALQAKIAEIAFFYQRELFDLDAFIESLSLPPVIAKNGVSEYERILIEILAVIDNESIRMQIIKKLENHPVHRRDWVEKEYEGKTIFLKAAKHGNLGLLSLLHDQIAPETFNEAIITAAKANQWECVDRLCQIDKVQLNEEEIGTLILQAAGQGQIKIIKYLLDTYDYEPSTAEVIQILNQAIKNNQLNIVEYFYNFSRNMPNQSVIHKLFNSAVELGFWDIALFIADSEKHPPSRSTIEKAFTHAANTMQLEAMQGFCTLSTNAPQPKVIHRALIKACQLGHLPTVQCLYDIPEKLPRAILEKAAEQAIVNGHKEIISYLYNSSFDSPNQSLANQGFITAVKTGKGTLIEFFYSMAKNKLTQHTLNEAMYWAVKHAQDDLFITLRHLELNSPSKLVIRQAFLLAVKCGKLGIVDYLCLNEMESLNQSAVEEGLILAVKLKNPQMARYVCELPTNSPQKKSLRIAVSKAVSSGQNELADYLSEQLHRKKSPQQTVDSEMDNSSGTNHEPELDNISELDTLSETGLEIDDIPIIDTSLTMDSGTEGDQESDVNHHPKVGISLKKHGLFKDRIKQSIPSLSTEFSWNI</sequence>
<proteinExistence type="predicted"/>